<dbReference type="Proteomes" id="UP000324222">
    <property type="component" value="Unassembled WGS sequence"/>
</dbReference>
<proteinExistence type="predicted"/>
<evidence type="ECO:0000313" key="3">
    <source>
        <dbReference type="EMBL" id="MPC49922.1"/>
    </source>
</evidence>
<keyword evidence="4" id="KW-1185">Reference proteome</keyword>
<evidence type="ECO:0000256" key="2">
    <source>
        <dbReference type="SAM" id="SignalP"/>
    </source>
</evidence>
<name>A0A5B7FTR2_PORTR</name>
<feature type="region of interest" description="Disordered" evidence="1">
    <location>
        <begin position="132"/>
        <end position="156"/>
    </location>
</feature>
<dbReference type="AlphaFoldDB" id="A0A5B7FTR2"/>
<feature type="compositionally biased region" description="Basic and acidic residues" evidence="1">
    <location>
        <begin position="146"/>
        <end position="156"/>
    </location>
</feature>
<reference evidence="3 4" key="1">
    <citation type="submission" date="2019-05" db="EMBL/GenBank/DDBJ databases">
        <title>Another draft genome of Portunus trituberculatus and its Hox gene families provides insights of decapod evolution.</title>
        <authorList>
            <person name="Jeong J.-H."/>
            <person name="Song I."/>
            <person name="Kim S."/>
            <person name="Choi T."/>
            <person name="Kim D."/>
            <person name="Ryu S."/>
            <person name="Kim W."/>
        </authorList>
    </citation>
    <scope>NUCLEOTIDE SEQUENCE [LARGE SCALE GENOMIC DNA]</scope>
    <source>
        <tissue evidence="3">Muscle</tissue>
    </source>
</reference>
<gene>
    <name evidence="3" type="ORF">E2C01_043737</name>
</gene>
<keyword evidence="2" id="KW-0732">Signal</keyword>
<feature type="signal peptide" evidence="2">
    <location>
        <begin position="1"/>
        <end position="20"/>
    </location>
</feature>
<evidence type="ECO:0000313" key="4">
    <source>
        <dbReference type="Proteomes" id="UP000324222"/>
    </source>
</evidence>
<comment type="caution">
    <text evidence="3">The sequence shown here is derived from an EMBL/GenBank/DDBJ whole genome shotgun (WGS) entry which is preliminary data.</text>
</comment>
<organism evidence="3 4">
    <name type="scientific">Portunus trituberculatus</name>
    <name type="common">Swimming crab</name>
    <name type="synonym">Neptunus trituberculatus</name>
    <dbReference type="NCBI Taxonomy" id="210409"/>
    <lineage>
        <taxon>Eukaryota</taxon>
        <taxon>Metazoa</taxon>
        <taxon>Ecdysozoa</taxon>
        <taxon>Arthropoda</taxon>
        <taxon>Crustacea</taxon>
        <taxon>Multicrustacea</taxon>
        <taxon>Malacostraca</taxon>
        <taxon>Eumalacostraca</taxon>
        <taxon>Eucarida</taxon>
        <taxon>Decapoda</taxon>
        <taxon>Pleocyemata</taxon>
        <taxon>Brachyura</taxon>
        <taxon>Eubrachyura</taxon>
        <taxon>Portunoidea</taxon>
        <taxon>Portunidae</taxon>
        <taxon>Portuninae</taxon>
        <taxon>Portunus</taxon>
    </lineage>
</organism>
<evidence type="ECO:0000256" key="1">
    <source>
        <dbReference type="SAM" id="MobiDB-lite"/>
    </source>
</evidence>
<accession>A0A5B7FTR2</accession>
<sequence length="156" mass="17230">MFKYFKNFAGVLLILPVTSARLIPTSTLAAPLTPQSKTYLLPTLPATLMYTSGHFAPLAEAGNHYVNLLYQQFVSSCPFSLTKYPRFIFLTRGIAAIRQSCRLEKITVSATQQPLAAASARYLWVGLDHESSEGERGRNRLNIPLGRDDGPARPDS</sequence>
<dbReference type="EMBL" id="VSRR010009180">
    <property type="protein sequence ID" value="MPC49922.1"/>
    <property type="molecule type" value="Genomic_DNA"/>
</dbReference>
<feature type="chain" id="PRO_5022965745" evidence="2">
    <location>
        <begin position="21"/>
        <end position="156"/>
    </location>
</feature>
<protein>
    <submittedName>
        <fullName evidence="3">Uncharacterized protein</fullName>
    </submittedName>
</protein>